<name>A0A3N4M062_9PEZI</name>
<dbReference type="InterPro" id="IPR011150">
    <property type="entry name" value="Cutinase_monf"/>
</dbReference>
<organism evidence="13 14">
    <name type="scientific">Terfezia boudieri ATCC MYA-4762</name>
    <dbReference type="NCBI Taxonomy" id="1051890"/>
    <lineage>
        <taxon>Eukaryota</taxon>
        <taxon>Fungi</taxon>
        <taxon>Dikarya</taxon>
        <taxon>Ascomycota</taxon>
        <taxon>Pezizomycotina</taxon>
        <taxon>Pezizomycetes</taxon>
        <taxon>Pezizales</taxon>
        <taxon>Pezizaceae</taxon>
        <taxon>Terfezia</taxon>
    </lineage>
</organism>
<dbReference type="GO" id="GO:0016052">
    <property type="term" value="P:carbohydrate catabolic process"/>
    <property type="evidence" value="ECO:0007669"/>
    <property type="project" value="TreeGrafter"/>
</dbReference>
<evidence type="ECO:0000256" key="7">
    <source>
        <dbReference type="ARBA" id="ARBA00022801"/>
    </source>
</evidence>
<reference evidence="13 14" key="1">
    <citation type="journal article" date="2018" name="Nat. Ecol. Evol.">
        <title>Pezizomycetes genomes reveal the molecular basis of ectomycorrhizal truffle lifestyle.</title>
        <authorList>
            <person name="Murat C."/>
            <person name="Payen T."/>
            <person name="Noel B."/>
            <person name="Kuo A."/>
            <person name="Morin E."/>
            <person name="Chen J."/>
            <person name="Kohler A."/>
            <person name="Krizsan K."/>
            <person name="Balestrini R."/>
            <person name="Da Silva C."/>
            <person name="Montanini B."/>
            <person name="Hainaut M."/>
            <person name="Levati E."/>
            <person name="Barry K.W."/>
            <person name="Belfiori B."/>
            <person name="Cichocki N."/>
            <person name="Clum A."/>
            <person name="Dockter R.B."/>
            <person name="Fauchery L."/>
            <person name="Guy J."/>
            <person name="Iotti M."/>
            <person name="Le Tacon F."/>
            <person name="Lindquist E.A."/>
            <person name="Lipzen A."/>
            <person name="Malagnac F."/>
            <person name="Mello A."/>
            <person name="Molinier V."/>
            <person name="Miyauchi S."/>
            <person name="Poulain J."/>
            <person name="Riccioni C."/>
            <person name="Rubini A."/>
            <person name="Sitrit Y."/>
            <person name="Splivallo R."/>
            <person name="Traeger S."/>
            <person name="Wang M."/>
            <person name="Zifcakova L."/>
            <person name="Wipf D."/>
            <person name="Zambonelli A."/>
            <person name="Paolocci F."/>
            <person name="Nowrousian M."/>
            <person name="Ottonello S."/>
            <person name="Baldrian P."/>
            <person name="Spatafora J.W."/>
            <person name="Henrissat B."/>
            <person name="Nagy L.G."/>
            <person name="Aury J.M."/>
            <person name="Wincker P."/>
            <person name="Grigoriev I.V."/>
            <person name="Bonfante P."/>
            <person name="Martin F.M."/>
        </authorList>
    </citation>
    <scope>NUCLEOTIDE SEQUENCE [LARGE SCALE GENOMIC DNA]</scope>
    <source>
        <strain evidence="13 14">ATCC MYA-4762</strain>
    </source>
</reference>
<comment type="subcellular location">
    <subcellularLocation>
        <location evidence="1">Secreted</location>
    </subcellularLocation>
</comment>
<evidence type="ECO:0000256" key="4">
    <source>
        <dbReference type="ARBA" id="ARBA00022487"/>
    </source>
</evidence>
<keyword evidence="7 13" id="KW-0378">Hydrolase</keyword>
<comment type="similarity">
    <text evidence="2">Belongs to the cutinase family.</text>
</comment>
<dbReference type="EC" id="3.1.1.74" evidence="3"/>
<evidence type="ECO:0000256" key="9">
    <source>
        <dbReference type="ARBA" id="ARBA00034045"/>
    </source>
</evidence>
<feature type="region of interest" description="Disordered" evidence="12">
    <location>
        <begin position="24"/>
        <end position="49"/>
    </location>
</feature>
<evidence type="ECO:0000256" key="8">
    <source>
        <dbReference type="ARBA" id="ARBA00023157"/>
    </source>
</evidence>
<dbReference type="InParanoid" id="A0A3N4M062"/>
<evidence type="ECO:0000313" key="13">
    <source>
        <dbReference type="EMBL" id="RPB27328.1"/>
    </source>
</evidence>
<dbReference type="GO" id="GO:0050525">
    <property type="term" value="F:cutinase activity"/>
    <property type="evidence" value="ECO:0007669"/>
    <property type="project" value="UniProtKB-EC"/>
</dbReference>
<evidence type="ECO:0000256" key="10">
    <source>
        <dbReference type="PIRSR" id="PIRSR611150-1"/>
    </source>
</evidence>
<dbReference type="Gene3D" id="3.40.50.1820">
    <property type="entry name" value="alpha/beta hydrolase"/>
    <property type="match status" value="1"/>
</dbReference>
<evidence type="ECO:0000256" key="11">
    <source>
        <dbReference type="PIRSR" id="PIRSR611150-2"/>
    </source>
</evidence>
<keyword evidence="14" id="KW-1185">Reference proteome</keyword>
<dbReference type="OrthoDB" id="3225429at2759"/>
<evidence type="ECO:0000256" key="6">
    <source>
        <dbReference type="ARBA" id="ARBA00022729"/>
    </source>
</evidence>
<evidence type="ECO:0000256" key="3">
    <source>
        <dbReference type="ARBA" id="ARBA00013095"/>
    </source>
</evidence>
<feature type="compositionally biased region" description="Pro residues" evidence="12">
    <location>
        <begin position="32"/>
        <end position="41"/>
    </location>
</feature>
<gene>
    <name evidence="13" type="ORF">L211DRAFT_834179</name>
</gene>
<feature type="active site" evidence="10">
    <location>
        <position position="321"/>
    </location>
</feature>
<dbReference type="PANTHER" id="PTHR48250:SF3">
    <property type="entry name" value="CUTINASE 1-RELATED"/>
    <property type="match status" value="1"/>
</dbReference>
<dbReference type="PANTHER" id="PTHR48250">
    <property type="entry name" value="CUTINASE 2-RELATED"/>
    <property type="match status" value="1"/>
</dbReference>
<dbReference type="GO" id="GO:0005576">
    <property type="term" value="C:extracellular region"/>
    <property type="evidence" value="ECO:0007669"/>
    <property type="project" value="UniProtKB-SubCell"/>
</dbReference>
<dbReference type="InterPro" id="IPR029058">
    <property type="entry name" value="AB_hydrolase_fold"/>
</dbReference>
<dbReference type="SUPFAM" id="SSF53474">
    <property type="entry name" value="alpha/beta-Hydrolases"/>
    <property type="match status" value="1"/>
</dbReference>
<evidence type="ECO:0000256" key="2">
    <source>
        <dbReference type="ARBA" id="ARBA00007534"/>
    </source>
</evidence>
<sequence>MIPPTVTPTTGSTTLSPYSINLAMTTSEPNSSPLPPTPPHQPGINPSSLKGIHNLRERLLIIPTDLPSICGCCSIPPLHMGHEASCFDVYKDIKSHILHEAVLVDAYKDMNPQEEVRVPNDIITYSESESLQESQVKPESPSDTALTLPAHNTLPRSIPSLESFPNPLPGNLTSCPPVELIFARGTGEPSGLGRIGRALYIELMREYPNMTAYGVFYDASAYKGKVISSGRLEEGGKDIEGRVGMWVELEGEQGQCKETRIVLGGFSLGAAVLQKTKLTPEEQERVDAVVIFGYPWNLRPHKHAQYPLDSEKVWTKCIPQDPVCNFESIFTDGTFVAHKGYVDYVEEAVEFIRKKVRKVENQEENGHFSMLMGF</sequence>
<evidence type="ECO:0000313" key="14">
    <source>
        <dbReference type="Proteomes" id="UP000267821"/>
    </source>
</evidence>
<protein>
    <recommendedName>
        <fullName evidence="3">cutinase</fullName>
        <ecNumber evidence="3">3.1.1.74</ecNumber>
    </recommendedName>
</protein>
<evidence type="ECO:0000256" key="5">
    <source>
        <dbReference type="ARBA" id="ARBA00022525"/>
    </source>
</evidence>
<keyword evidence="5" id="KW-0964">Secreted</keyword>
<dbReference type="InterPro" id="IPR000675">
    <property type="entry name" value="Cutinase/axe"/>
</dbReference>
<feature type="active site" description="Nucleophile" evidence="10">
    <location>
        <position position="267"/>
    </location>
</feature>
<dbReference type="AlphaFoldDB" id="A0A3N4M062"/>
<dbReference type="EMBL" id="ML121531">
    <property type="protein sequence ID" value="RPB27328.1"/>
    <property type="molecule type" value="Genomic_DNA"/>
</dbReference>
<feature type="active site" description="Proton donor/acceptor" evidence="10">
    <location>
        <position position="338"/>
    </location>
</feature>
<dbReference type="Pfam" id="PF01083">
    <property type="entry name" value="Cutinase"/>
    <property type="match status" value="1"/>
</dbReference>
<feature type="disulfide bond" evidence="11">
    <location>
        <begin position="317"/>
        <end position="324"/>
    </location>
</feature>
<dbReference type="Proteomes" id="UP000267821">
    <property type="component" value="Unassembled WGS sequence"/>
</dbReference>
<keyword evidence="8 11" id="KW-1015">Disulfide bond</keyword>
<proteinExistence type="inferred from homology"/>
<dbReference type="SMART" id="SM01110">
    <property type="entry name" value="Cutinase"/>
    <property type="match status" value="1"/>
</dbReference>
<comment type="catalytic activity">
    <reaction evidence="9">
        <text>cutin + H2O = cutin monomers.</text>
        <dbReference type="EC" id="3.1.1.74"/>
    </reaction>
</comment>
<keyword evidence="6" id="KW-0732">Signal</keyword>
<accession>A0A3N4M062</accession>
<evidence type="ECO:0000256" key="1">
    <source>
        <dbReference type="ARBA" id="ARBA00004613"/>
    </source>
</evidence>
<feature type="disulfide bond" evidence="11">
    <location>
        <begin position="175"/>
        <end position="256"/>
    </location>
</feature>
<evidence type="ECO:0000256" key="12">
    <source>
        <dbReference type="SAM" id="MobiDB-lite"/>
    </source>
</evidence>
<keyword evidence="4" id="KW-0719">Serine esterase</keyword>